<feature type="transmembrane region" description="Helical" evidence="6">
    <location>
        <begin position="422"/>
        <end position="442"/>
    </location>
</feature>
<feature type="domain" description="Amino acid transporter transmembrane" evidence="7">
    <location>
        <begin position="107"/>
        <end position="470"/>
    </location>
</feature>
<evidence type="ECO:0000313" key="9">
    <source>
        <dbReference type="Proteomes" id="UP000283269"/>
    </source>
</evidence>
<feature type="transmembrane region" description="Helical" evidence="6">
    <location>
        <begin position="448"/>
        <end position="468"/>
    </location>
</feature>
<sequence length="562" mass="61711">MAVSPANVAMTELITHPNEKGEDDSLSTGSLQSKKVIFEEYLYYAAIQRMEEEGDRPAKSAGERGWFYRLSDYKGKNVNVDVSSASPPPMTAEQEDEARASRALRLASWMSVFYLITTDILGPFNAPFAISQVGWVPGLILYFVMGAMALYTGLILWRLFVRLDSVRYPLKTYADIAERIFGRTARHICNVLQSVQLLVNVATICLSNGQALSQVANFKLCFAVCIVIWIIVGMVIGQIRTLKNYGWLANSAVWINLLIIFTSMGFVAHSPPNFGAAKTSLGVDQGPVKTAAFTSIPLFNKVNGIMNMVFAYGGAMIFPEMMAEMRRPMDFWKGMVIAQSLIFVAYVMYGAYVYAFQGQFTLPLAYQGVSKHSWQTLGNVLSLISGIIAAGLYGNIGIKVVYINIIEGWFKGPRLMTSKGRVIWTILVCVYWVLAFIVGSAIPQVQTITGLIAAIAIMQFTYSFPPLLRLGYDVITDAMAADGAYVPGNGAAARKDTWREWSRWKRGLFSGHVLFKLFNFVVGLGGLVMACLGMWGAGKSIKAAFEQAGAATSFGCKSPLQG</sequence>
<evidence type="ECO:0000256" key="6">
    <source>
        <dbReference type="SAM" id="Phobius"/>
    </source>
</evidence>
<evidence type="ECO:0000256" key="3">
    <source>
        <dbReference type="ARBA" id="ARBA00022692"/>
    </source>
</evidence>
<evidence type="ECO:0000256" key="4">
    <source>
        <dbReference type="ARBA" id="ARBA00022989"/>
    </source>
</evidence>
<protein>
    <recommendedName>
        <fullName evidence="7">Amino acid transporter transmembrane domain-containing protein</fullName>
    </recommendedName>
</protein>
<feature type="transmembrane region" description="Helical" evidence="6">
    <location>
        <begin position="112"/>
        <end position="133"/>
    </location>
</feature>
<evidence type="ECO:0000259" key="7">
    <source>
        <dbReference type="Pfam" id="PF01490"/>
    </source>
</evidence>
<feature type="transmembrane region" description="Helical" evidence="6">
    <location>
        <begin position="335"/>
        <end position="356"/>
    </location>
</feature>
<feature type="transmembrane region" description="Helical" evidence="6">
    <location>
        <begin position="513"/>
        <end position="535"/>
    </location>
</feature>
<accession>A0A409WUE0</accession>
<feature type="transmembrane region" description="Helical" evidence="6">
    <location>
        <begin position="376"/>
        <end position="402"/>
    </location>
</feature>
<dbReference type="InterPro" id="IPR013057">
    <property type="entry name" value="AA_transpt_TM"/>
</dbReference>
<dbReference type="STRING" id="93625.A0A409WUE0"/>
<gene>
    <name evidence="8" type="ORF">CVT25_015145</name>
</gene>
<keyword evidence="5 6" id="KW-0472">Membrane</keyword>
<evidence type="ECO:0000313" key="8">
    <source>
        <dbReference type="EMBL" id="PPQ82138.1"/>
    </source>
</evidence>
<proteinExistence type="predicted"/>
<organism evidence="8 9">
    <name type="scientific">Psilocybe cyanescens</name>
    <dbReference type="NCBI Taxonomy" id="93625"/>
    <lineage>
        <taxon>Eukaryota</taxon>
        <taxon>Fungi</taxon>
        <taxon>Dikarya</taxon>
        <taxon>Basidiomycota</taxon>
        <taxon>Agaricomycotina</taxon>
        <taxon>Agaricomycetes</taxon>
        <taxon>Agaricomycetidae</taxon>
        <taxon>Agaricales</taxon>
        <taxon>Agaricineae</taxon>
        <taxon>Strophariaceae</taxon>
        <taxon>Psilocybe</taxon>
    </lineage>
</organism>
<feature type="transmembrane region" description="Helical" evidence="6">
    <location>
        <begin position="139"/>
        <end position="161"/>
    </location>
</feature>
<feature type="transmembrane region" description="Helical" evidence="6">
    <location>
        <begin position="188"/>
        <end position="209"/>
    </location>
</feature>
<dbReference type="Proteomes" id="UP000283269">
    <property type="component" value="Unassembled WGS sequence"/>
</dbReference>
<dbReference type="Pfam" id="PF01490">
    <property type="entry name" value="Aa_trans"/>
    <property type="match status" value="1"/>
</dbReference>
<dbReference type="OrthoDB" id="40134at2759"/>
<dbReference type="EMBL" id="NHYD01003176">
    <property type="protein sequence ID" value="PPQ82138.1"/>
    <property type="molecule type" value="Genomic_DNA"/>
</dbReference>
<keyword evidence="4 6" id="KW-1133">Transmembrane helix</keyword>
<name>A0A409WUE0_PSICY</name>
<evidence type="ECO:0000256" key="1">
    <source>
        <dbReference type="ARBA" id="ARBA00004370"/>
    </source>
</evidence>
<dbReference type="PANTHER" id="PTHR48017">
    <property type="entry name" value="OS05G0424000 PROTEIN-RELATED"/>
    <property type="match status" value="1"/>
</dbReference>
<comment type="subcellular location">
    <subcellularLocation>
        <location evidence="1">Membrane</location>
    </subcellularLocation>
</comment>
<keyword evidence="3 6" id="KW-0812">Transmembrane</keyword>
<dbReference type="InParanoid" id="A0A409WUE0"/>
<evidence type="ECO:0000256" key="2">
    <source>
        <dbReference type="ARBA" id="ARBA00022448"/>
    </source>
</evidence>
<feature type="transmembrane region" description="Helical" evidence="6">
    <location>
        <begin position="215"/>
        <end position="236"/>
    </location>
</feature>
<reference evidence="8 9" key="1">
    <citation type="journal article" date="2018" name="Evol. Lett.">
        <title>Horizontal gene cluster transfer increased hallucinogenic mushroom diversity.</title>
        <authorList>
            <person name="Reynolds H.T."/>
            <person name="Vijayakumar V."/>
            <person name="Gluck-Thaler E."/>
            <person name="Korotkin H.B."/>
            <person name="Matheny P.B."/>
            <person name="Slot J.C."/>
        </authorList>
    </citation>
    <scope>NUCLEOTIDE SEQUENCE [LARGE SCALE GENOMIC DNA]</scope>
    <source>
        <strain evidence="8 9">2631</strain>
    </source>
</reference>
<keyword evidence="2" id="KW-0813">Transport</keyword>
<keyword evidence="9" id="KW-1185">Reference proteome</keyword>
<dbReference type="GO" id="GO:0016020">
    <property type="term" value="C:membrane"/>
    <property type="evidence" value="ECO:0007669"/>
    <property type="project" value="UniProtKB-SubCell"/>
</dbReference>
<comment type="caution">
    <text evidence="8">The sequence shown here is derived from an EMBL/GenBank/DDBJ whole genome shotgun (WGS) entry which is preliminary data.</text>
</comment>
<dbReference type="AlphaFoldDB" id="A0A409WUE0"/>
<feature type="transmembrane region" description="Helical" evidence="6">
    <location>
        <begin position="248"/>
        <end position="268"/>
    </location>
</feature>
<evidence type="ECO:0000256" key="5">
    <source>
        <dbReference type="ARBA" id="ARBA00023136"/>
    </source>
</evidence>